<keyword evidence="1" id="KW-0812">Transmembrane</keyword>
<keyword evidence="1" id="KW-0472">Membrane</keyword>
<proteinExistence type="predicted"/>
<keyword evidence="3" id="KW-1185">Reference proteome</keyword>
<accession>A0A9K3D5S8</accession>
<dbReference type="Proteomes" id="UP000265618">
    <property type="component" value="Unassembled WGS sequence"/>
</dbReference>
<evidence type="ECO:0000313" key="2">
    <source>
        <dbReference type="EMBL" id="GIQ88285.1"/>
    </source>
</evidence>
<dbReference type="AlphaFoldDB" id="A0A9K3D5S8"/>
<dbReference type="EMBL" id="BDIP01003924">
    <property type="protein sequence ID" value="GIQ88285.1"/>
    <property type="molecule type" value="Genomic_DNA"/>
</dbReference>
<name>A0A9K3D5S8_9EUKA</name>
<protein>
    <submittedName>
        <fullName evidence="2">Ainc/iron permease</fullName>
    </submittedName>
</protein>
<dbReference type="OrthoDB" id="200954at2759"/>
<sequence>GWPLMRAALYNFLAALSFLVGELIAVAFSGTSVGEQVPPFSAGNFLYIALADLIPEMVMWRGKHGTLPSISYQALNVGCLLLGLVFLAWIKAMFEEWEW</sequence>
<comment type="caution">
    <text evidence="2">The sequence shown here is derived from an EMBL/GenBank/DDBJ whole genome shotgun (WGS) entry which is preliminary data.</text>
</comment>
<evidence type="ECO:0000256" key="1">
    <source>
        <dbReference type="SAM" id="Phobius"/>
    </source>
</evidence>
<feature type="non-terminal residue" evidence="2">
    <location>
        <position position="1"/>
    </location>
</feature>
<organism evidence="2 3">
    <name type="scientific">Kipferlia bialata</name>
    <dbReference type="NCBI Taxonomy" id="797122"/>
    <lineage>
        <taxon>Eukaryota</taxon>
        <taxon>Metamonada</taxon>
        <taxon>Carpediemonas-like organisms</taxon>
        <taxon>Kipferlia</taxon>
    </lineage>
</organism>
<reference evidence="2 3" key="1">
    <citation type="journal article" date="2018" name="PLoS ONE">
        <title>The draft genome of Kipferlia bialata reveals reductive genome evolution in fornicate parasites.</title>
        <authorList>
            <person name="Tanifuji G."/>
            <person name="Takabayashi S."/>
            <person name="Kume K."/>
            <person name="Takagi M."/>
            <person name="Nakayama T."/>
            <person name="Kamikawa R."/>
            <person name="Inagaki Y."/>
            <person name="Hashimoto T."/>
        </authorList>
    </citation>
    <scope>NUCLEOTIDE SEQUENCE [LARGE SCALE GENOMIC DNA]</scope>
    <source>
        <strain evidence="2">NY0173</strain>
    </source>
</reference>
<evidence type="ECO:0000313" key="3">
    <source>
        <dbReference type="Proteomes" id="UP000265618"/>
    </source>
</evidence>
<keyword evidence="1" id="KW-1133">Transmembrane helix</keyword>
<gene>
    <name evidence="2" type="ORF">KIPB_010499</name>
</gene>
<feature type="transmembrane region" description="Helical" evidence="1">
    <location>
        <begin position="7"/>
        <end position="28"/>
    </location>
</feature>
<feature type="transmembrane region" description="Helical" evidence="1">
    <location>
        <begin position="70"/>
        <end position="90"/>
    </location>
</feature>